<proteinExistence type="predicted"/>
<dbReference type="AlphaFoldDB" id="A0AA36JES8"/>
<organism evidence="1 2">
    <name type="scientific">Effrenium voratum</name>
    <dbReference type="NCBI Taxonomy" id="2562239"/>
    <lineage>
        <taxon>Eukaryota</taxon>
        <taxon>Sar</taxon>
        <taxon>Alveolata</taxon>
        <taxon>Dinophyceae</taxon>
        <taxon>Suessiales</taxon>
        <taxon>Symbiodiniaceae</taxon>
        <taxon>Effrenium</taxon>
    </lineage>
</organism>
<sequence>MSRGSKDLAKDHEEAGQRRGYGEVLYDGTPDIPVVTSKDFYAFLRKELAKSGGALLSAKGIRKALEEAKMGLKRTSLQIKQFVSRENKKRNTTLARDTEGKKLQAELRTNTAEFGVCLPSQELHALRCTRFLPTAELFSAVWKLILPELQAAGKGEVVAYLRDGLLAETTLLWADYWSGVLGTHPGSATGTQTIEAFHSFWHEQIRRKARSKPGEVLLRMQGLYQKEWKAHIVADSATHRASLWPTEPDPLFVSGTGLHRLGQNSAEEYWAARQKRNVQKAEDKSTNTTFYVLRAQKTDKEEPARANVSEAIAQRIVRLILLAGPDLDAALSESGVVRQVDTGAWKLDLASLDLLFNCHCVVMTGDLPRKYYAR</sequence>
<accession>A0AA36JES8</accession>
<evidence type="ECO:0000313" key="1">
    <source>
        <dbReference type="EMBL" id="CAJ1404336.1"/>
    </source>
</evidence>
<protein>
    <submittedName>
        <fullName evidence="1">Uncharacterized protein</fullName>
    </submittedName>
</protein>
<comment type="caution">
    <text evidence="1">The sequence shown here is derived from an EMBL/GenBank/DDBJ whole genome shotgun (WGS) entry which is preliminary data.</text>
</comment>
<reference evidence="1" key="1">
    <citation type="submission" date="2023-08" db="EMBL/GenBank/DDBJ databases">
        <authorList>
            <person name="Chen Y."/>
            <person name="Shah S."/>
            <person name="Dougan E. K."/>
            <person name="Thang M."/>
            <person name="Chan C."/>
        </authorList>
    </citation>
    <scope>NUCLEOTIDE SEQUENCE</scope>
</reference>
<keyword evidence="2" id="KW-1185">Reference proteome</keyword>
<dbReference type="Proteomes" id="UP001178507">
    <property type="component" value="Unassembled WGS sequence"/>
</dbReference>
<dbReference type="EMBL" id="CAUJNA010003536">
    <property type="protein sequence ID" value="CAJ1404336.1"/>
    <property type="molecule type" value="Genomic_DNA"/>
</dbReference>
<evidence type="ECO:0000313" key="2">
    <source>
        <dbReference type="Proteomes" id="UP001178507"/>
    </source>
</evidence>
<name>A0AA36JES8_9DINO</name>
<gene>
    <name evidence="1" type="ORF">EVOR1521_LOCUS26793</name>
</gene>